<dbReference type="EMBL" id="LJNI01000007">
    <property type="protein sequence ID" value="KPJ74343.1"/>
    <property type="molecule type" value="Genomic_DNA"/>
</dbReference>
<comment type="caution">
    <text evidence="1">The sequence shown here is derived from an EMBL/GenBank/DDBJ whole genome shotgun (WGS) entry which is preliminary data.</text>
</comment>
<dbReference type="Proteomes" id="UP000051012">
    <property type="component" value="Unassembled WGS sequence"/>
</dbReference>
<evidence type="ECO:0008006" key="3">
    <source>
        <dbReference type="Google" id="ProtNLM"/>
    </source>
</evidence>
<organism evidence="1 2">
    <name type="scientific">candidate division TA06 bacterium DG_78</name>
    <dbReference type="NCBI Taxonomy" id="1703772"/>
    <lineage>
        <taxon>Bacteria</taxon>
        <taxon>Bacteria division TA06</taxon>
    </lineage>
</organism>
<name>A0A0S7YHT9_UNCT6</name>
<reference evidence="1 2" key="1">
    <citation type="journal article" date="2015" name="Microbiome">
        <title>Genomic resolution of linkages in carbon, nitrogen, and sulfur cycling among widespread estuary sediment bacteria.</title>
        <authorList>
            <person name="Baker B.J."/>
            <person name="Lazar C.S."/>
            <person name="Teske A.P."/>
            <person name="Dick G.J."/>
        </authorList>
    </citation>
    <scope>NUCLEOTIDE SEQUENCE [LARGE SCALE GENOMIC DNA]</scope>
    <source>
        <strain evidence="1">DG_78</strain>
    </source>
</reference>
<evidence type="ECO:0000313" key="1">
    <source>
        <dbReference type="EMBL" id="KPJ74343.1"/>
    </source>
</evidence>
<protein>
    <recommendedName>
        <fullName evidence="3">Tetratricopeptide repeat protein</fullName>
    </recommendedName>
</protein>
<gene>
    <name evidence="1" type="ORF">AMJ52_01025</name>
</gene>
<proteinExistence type="predicted"/>
<dbReference type="AlphaFoldDB" id="A0A0S7YHT9"/>
<sequence>MLIFLIANFAYRIDWRETEYALIGELLYFPSGIALKALSMGFYAPLADVVWLRFVQYYGEHRLTDQKFELMYHILDILTTLDPYFSHAYTLGSLMLTHDAQRPDQAKKLLKKAMITNPDDWVYPFFYAFIHYVFLRDYLSAEYYFKLSALKPDAPTWPKRWAAFVAYKKVGDLETGLALWVDLYNHSESPEERAIAELYIKDITMELHIQFLNEKVREFTEKIGHVPHQLRELIIYNIIHELPEEPHGEHYYLKDGTVYSTYKWSWETWRDARQRR</sequence>
<evidence type="ECO:0000313" key="2">
    <source>
        <dbReference type="Proteomes" id="UP000051012"/>
    </source>
</evidence>
<accession>A0A0S7YHT9</accession>